<evidence type="ECO:0000313" key="2">
    <source>
        <dbReference type="EMBL" id="ACO62607.1"/>
    </source>
</evidence>
<evidence type="ECO:0000313" key="3">
    <source>
        <dbReference type="Proteomes" id="UP000002009"/>
    </source>
</evidence>
<dbReference type="InterPro" id="IPR002737">
    <property type="entry name" value="MEMO1_fam"/>
</dbReference>
<keyword evidence="3" id="KW-1185">Reference proteome</keyword>
<dbReference type="FunCoup" id="C1E3T1">
    <property type="interactions" value="1648"/>
</dbReference>
<dbReference type="RefSeq" id="XP_002501349.1">
    <property type="nucleotide sequence ID" value="XM_002501303.1"/>
</dbReference>
<dbReference type="OrthoDB" id="417112at2759"/>
<protein>
    <submittedName>
        <fullName evidence="2">Uncharacterized protein</fullName>
    </submittedName>
</protein>
<dbReference type="HAMAP" id="MF_00055">
    <property type="entry name" value="MEMO1"/>
    <property type="match status" value="1"/>
</dbReference>
<dbReference type="NCBIfam" id="TIGR04336">
    <property type="entry name" value="AmmeMemoSam_B"/>
    <property type="match status" value="1"/>
</dbReference>
<name>C1E3T1_MICCC</name>
<proteinExistence type="inferred from homology"/>
<dbReference type="STRING" id="296587.C1E3T1"/>
<dbReference type="Gene3D" id="3.40.830.10">
    <property type="entry name" value="LigB-like"/>
    <property type="match status" value="1"/>
</dbReference>
<evidence type="ECO:0000256" key="1">
    <source>
        <dbReference type="ARBA" id="ARBA00006315"/>
    </source>
</evidence>
<dbReference type="PANTHER" id="PTHR11060">
    <property type="entry name" value="PROTEIN MEMO1"/>
    <property type="match status" value="1"/>
</dbReference>
<dbReference type="GeneID" id="8243017"/>
<comment type="similarity">
    <text evidence="1">Belongs to the MEMO1 family.</text>
</comment>
<gene>
    <name evidence="2" type="ORF">MICPUN_80462</name>
</gene>
<dbReference type="AlphaFoldDB" id="C1E3T1"/>
<sequence>MATREASHAGSWYSSDRARLSKELDGFLDAAGSHGSTPRALIVPHAGYSYSGPAAAWGYKNVDAGAGVRRVFLLGPSHHVFLRRCALSKCAAYATPLGDLAVDRGVYEELRATGHFVDMDVDVDEAEHSLELHLPYIFKCFEVLPERDRPTLVPIMVGALSTNAEATYGEILAPYLDDDANLFIVSSDFCHWGKRFGYQPWDEGRKDVGLHEQIEEMDRRGMEIIESKDADAFAAYLKETGNTICGRHPIGVLLQTLRRSGGFDKTRVEFTRYEQSSAATGWNDSSVSYASAVVFRDA</sequence>
<reference evidence="2 3" key="1">
    <citation type="journal article" date="2009" name="Science">
        <title>Green evolution and dynamic adaptations revealed by genomes of the marine picoeukaryotes Micromonas.</title>
        <authorList>
            <person name="Worden A.Z."/>
            <person name="Lee J.H."/>
            <person name="Mock T."/>
            <person name="Rouze P."/>
            <person name="Simmons M.P."/>
            <person name="Aerts A.L."/>
            <person name="Allen A.E."/>
            <person name="Cuvelier M.L."/>
            <person name="Derelle E."/>
            <person name="Everett M.V."/>
            <person name="Foulon E."/>
            <person name="Grimwood J."/>
            <person name="Gundlach H."/>
            <person name="Henrissat B."/>
            <person name="Napoli C."/>
            <person name="McDonald S.M."/>
            <person name="Parker M.S."/>
            <person name="Rombauts S."/>
            <person name="Salamov A."/>
            <person name="Von Dassow P."/>
            <person name="Badger J.H."/>
            <person name="Coutinho P.M."/>
            <person name="Demir E."/>
            <person name="Dubchak I."/>
            <person name="Gentemann C."/>
            <person name="Eikrem W."/>
            <person name="Gready J.E."/>
            <person name="John U."/>
            <person name="Lanier W."/>
            <person name="Lindquist E.A."/>
            <person name="Lucas S."/>
            <person name="Mayer K.F."/>
            <person name="Moreau H."/>
            <person name="Not F."/>
            <person name="Otillar R."/>
            <person name="Panaud O."/>
            <person name="Pangilinan J."/>
            <person name="Paulsen I."/>
            <person name="Piegu B."/>
            <person name="Poliakov A."/>
            <person name="Robbens S."/>
            <person name="Schmutz J."/>
            <person name="Toulza E."/>
            <person name="Wyss T."/>
            <person name="Zelensky A."/>
            <person name="Zhou K."/>
            <person name="Armbrust E.V."/>
            <person name="Bhattacharya D."/>
            <person name="Goodenough U.W."/>
            <person name="Van de Peer Y."/>
            <person name="Grigoriev I.V."/>
        </authorList>
    </citation>
    <scope>NUCLEOTIDE SEQUENCE [LARGE SCALE GENOMIC DNA]</scope>
    <source>
        <strain evidence="3">RCC299 / NOUM17</strain>
    </source>
</reference>
<dbReference type="InParanoid" id="C1E3T1"/>
<dbReference type="CDD" id="cd07361">
    <property type="entry name" value="MEMO_like"/>
    <property type="match status" value="1"/>
</dbReference>
<organism evidence="2 3">
    <name type="scientific">Micromonas commoda (strain RCC299 / NOUM17 / CCMP2709)</name>
    <name type="common">Picoplanktonic green alga</name>
    <dbReference type="NCBI Taxonomy" id="296587"/>
    <lineage>
        <taxon>Eukaryota</taxon>
        <taxon>Viridiplantae</taxon>
        <taxon>Chlorophyta</taxon>
        <taxon>Mamiellophyceae</taxon>
        <taxon>Mamiellales</taxon>
        <taxon>Mamiellaceae</taxon>
        <taxon>Micromonas</taxon>
    </lineage>
</organism>
<dbReference type="EMBL" id="CP001325">
    <property type="protein sequence ID" value="ACO62607.1"/>
    <property type="molecule type" value="Genomic_DNA"/>
</dbReference>
<dbReference type="eggNOG" id="KOG3086">
    <property type="taxonomic scope" value="Eukaryota"/>
</dbReference>
<dbReference type="PANTHER" id="PTHR11060:SF0">
    <property type="entry name" value="PROTEIN MEMO1"/>
    <property type="match status" value="1"/>
</dbReference>
<dbReference type="OMA" id="EQEAQYG"/>
<dbReference type="Proteomes" id="UP000002009">
    <property type="component" value="Chromosome 4"/>
</dbReference>
<dbReference type="Pfam" id="PF01875">
    <property type="entry name" value="Memo"/>
    <property type="match status" value="1"/>
</dbReference>
<dbReference type="KEGG" id="mis:MICPUN_80462"/>
<accession>C1E3T1</accession>